<dbReference type="Gene3D" id="3.40.630.10">
    <property type="entry name" value="Zn peptidases"/>
    <property type="match status" value="2"/>
</dbReference>
<dbReference type="Pfam" id="PF01546">
    <property type="entry name" value="Peptidase_M20"/>
    <property type="match status" value="1"/>
</dbReference>
<evidence type="ECO:0000256" key="6">
    <source>
        <dbReference type="ARBA" id="ARBA00022833"/>
    </source>
</evidence>
<sequence length="435" mass="48741">MEILSDIVNKYSKDIILSTQELIRINSVNGNPIEGKPFGKGVDDALQYVISLGKSFDLKTHYYEGYYGYIEMGEGDELIAILAHLDVVPAENPDRWKYPPFGGEIHDNKLYGRGALDDKGPLIAVLYSMRAIQEAGLPLNKRIRLFLGTNEETNWQCIEKYLQVEEVPSYGFVADSDYPLINAEKGLLQLKLSIKGGASFILKGGNAFNSVPDKCIYIKDDTSTEFTGSTAHSAKCWEGENAIVMAAIKLYDEGVNNKLIDFIYNELKDDCYGTNIYGIFEDIESGRLTVNISKVNISEKVQEIFLDIRYPVTKSKKEVIQLLENKCSLYEIVIDEMDTLPSLYIPKDHFLVKILREVFHSETGLDSQPISTGGATYARALKNFVAFGPLFPGHKKMAHQQDEFIDIDILIKNAHIYSKAIATLGMDNKISVNKA</sequence>
<dbReference type="GO" id="GO:0008777">
    <property type="term" value="F:acetylornithine deacetylase activity"/>
    <property type="evidence" value="ECO:0007669"/>
    <property type="project" value="TreeGrafter"/>
</dbReference>
<dbReference type="PROSITE" id="PS00758">
    <property type="entry name" value="ARGE_DAPE_CPG2_1"/>
    <property type="match status" value="1"/>
</dbReference>
<dbReference type="Proteomes" id="UP000198636">
    <property type="component" value="Unassembled WGS sequence"/>
</dbReference>
<dbReference type="GO" id="GO:0006526">
    <property type="term" value="P:L-arginine biosynthetic process"/>
    <property type="evidence" value="ECO:0007669"/>
    <property type="project" value="TreeGrafter"/>
</dbReference>
<dbReference type="AlphaFoldDB" id="A0A1G5I0D0"/>
<evidence type="ECO:0000256" key="8">
    <source>
        <dbReference type="ARBA" id="ARBA00023049"/>
    </source>
</evidence>
<evidence type="ECO:0000256" key="7">
    <source>
        <dbReference type="ARBA" id="ARBA00022997"/>
    </source>
</evidence>
<dbReference type="InterPro" id="IPR001261">
    <property type="entry name" value="ArgE/DapE_CS"/>
</dbReference>
<organism evidence="9 10">
    <name type="scientific">Alkaliphilus peptidifermentans DSM 18978</name>
    <dbReference type="NCBI Taxonomy" id="1120976"/>
    <lineage>
        <taxon>Bacteria</taxon>
        <taxon>Bacillati</taxon>
        <taxon>Bacillota</taxon>
        <taxon>Clostridia</taxon>
        <taxon>Peptostreptococcales</taxon>
        <taxon>Natronincolaceae</taxon>
        <taxon>Alkaliphilus</taxon>
    </lineage>
</organism>
<dbReference type="OrthoDB" id="9761532at2"/>
<keyword evidence="7" id="KW-0224">Dipeptidase</keyword>
<evidence type="ECO:0000256" key="3">
    <source>
        <dbReference type="ARBA" id="ARBA00022670"/>
    </source>
</evidence>
<keyword evidence="8" id="KW-0482">Metalloprotease</keyword>
<dbReference type="PANTHER" id="PTHR43808:SF31">
    <property type="entry name" value="N-ACETYL-L-CITRULLINE DEACETYLASE"/>
    <property type="match status" value="1"/>
</dbReference>
<keyword evidence="5" id="KW-0378">Hydrolase</keyword>
<dbReference type="GO" id="GO:0008270">
    <property type="term" value="F:zinc ion binding"/>
    <property type="evidence" value="ECO:0007669"/>
    <property type="project" value="InterPro"/>
</dbReference>
<dbReference type="NCBIfam" id="TIGR01887">
    <property type="entry name" value="dipeptidaselike"/>
    <property type="match status" value="1"/>
</dbReference>
<dbReference type="RefSeq" id="WP_091543239.1">
    <property type="nucleotide sequence ID" value="NZ_FMUS01000013.1"/>
</dbReference>
<evidence type="ECO:0000313" key="9">
    <source>
        <dbReference type="EMBL" id="SCY69394.1"/>
    </source>
</evidence>
<dbReference type="GO" id="GO:0006508">
    <property type="term" value="P:proteolysis"/>
    <property type="evidence" value="ECO:0007669"/>
    <property type="project" value="UniProtKB-KW"/>
</dbReference>
<keyword evidence="10" id="KW-1185">Reference proteome</keyword>
<comment type="cofactor">
    <cofactor evidence="1">
        <name>Zn(2+)</name>
        <dbReference type="ChEBI" id="CHEBI:29105"/>
    </cofactor>
</comment>
<dbReference type="InterPro" id="IPR010964">
    <property type="entry name" value="M20A_pepV-rel"/>
</dbReference>
<keyword evidence="3" id="KW-0645">Protease</keyword>
<dbReference type="EMBL" id="FMUS01000013">
    <property type="protein sequence ID" value="SCY69394.1"/>
    <property type="molecule type" value="Genomic_DNA"/>
</dbReference>
<accession>A0A1G5I0D0</accession>
<keyword evidence="6" id="KW-0862">Zinc</keyword>
<comment type="similarity">
    <text evidence="2">Belongs to the peptidase M20A family.</text>
</comment>
<keyword evidence="4" id="KW-0479">Metal-binding</keyword>
<dbReference type="SUPFAM" id="SSF55031">
    <property type="entry name" value="Bacterial exopeptidase dimerisation domain"/>
    <property type="match status" value="1"/>
</dbReference>
<evidence type="ECO:0000256" key="4">
    <source>
        <dbReference type="ARBA" id="ARBA00022723"/>
    </source>
</evidence>
<dbReference type="PANTHER" id="PTHR43808">
    <property type="entry name" value="ACETYLORNITHINE DEACETYLASE"/>
    <property type="match status" value="1"/>
</dbReference>
<evidence type="ECO:0000256" key="5">
    <source>
        <dbReference type="ARBA" id="ARBA00022801"/>
    </source>
</evidence>
<dbReference type="STRING" id="1120976.SAMN03080606_02182"/>
<dbReference type="InterPro" id="IPR002933">
    <property type="entry name" value="Peptidase_M20"/>
</dbReference>
<proteinExistence type="inferred from homology"/>
<name>A0A1G5I0D0_9FIRM</name>
<reference evidence="9 10" key="1">
    <citation type="submission" date="2016-10" db="EMBL/GenBank/DDBJ databases">
        <authorList>
            <person name="de Groot N.N."/>
        </authorList>
    </citation>
    <scope>NUCLEOTIDE SEQUENCE [LARGE SCALE GENOMIC DNA]</scope>
    <source>
        <strain evidence="9 10">DSM 18978</strain>
    </source>
</reference>
<protein>
    <submittedName>
        <fullName evidence="9">Dipeptidase, putative</fullName>
    </submittedName>
</protein>
<dbReference type="InterPro" id="IPR036264">
    <property type="entry name" value="Bact_exopeptidase_dim_dom"/>
</dbReference>
<evidence type="ECO:0000256" key="2">
    <source>
        <dbReference type="ARBA" id="ARBA00006247"/>
    </source>
</evidence>
<evidence type="ECO:0000313" key="10">
    <source>
        <dbReference type="Proteomes" id="UP000198636"/>
    </source>
</evidence>
<gene>
    <name evidence="9" type="ORF">SAMN03080606_02182</name>
</gene>
<dbReference type="GO" id="GO:0008237">
    <property type="term" value="F:metallopeptidase activity"/>
    <property type="evidence" value="ECO:0007669"/>
    <property type="project" value="UniProtKB-KW"/>
</dbReference>
<dbReference type="InterPro" id="IPR050072">
    <property type="entry name" value="Peptidase_M20A"/>
</dbReference>
<dbReference type="GO" id="GO:0016805">
    <property type="term" value="F:dipeptidase activity"/>
    <property type="evidence" value="ECO:0007669"/>
    <property type="project" value="UniProtKB-KW"/>
</dbReference>
<dbReference type="SUPFAM" id="SSF53187">
    <property type="entry name" value="Zn-dependent exopeptidases"/>
    <property type="match status" value="1"/>
</dbReference>
<evidence type="ECO:0000256" key="1">
    <source>
        <dbReference type="ARBA" id="ARBA00001947"/>
    </source>
</evidence>